<dbReference type="OrthoDB" id="495553at2"/>
<dbReference type="HOGENOM" id="CLU_2329581_0_0_0"/>
<dbReference type="EMBL" id="CP007139">
    <property type="protein sequence ID" value="AIE84532.1"/>
    <property type="molecule type" value="Genomic_DNA"/>
</dbReference>
<gene>
    <name evidence="1" type="ORF">OP10G_1164</name>
</gene>
<accession>A0A068NM92</accession>
<dbReference type="AlphaFoldDB" id="A0A068NM92"/>
<dbReference type="Proteomes" id="UP000027982">
    <property type="component" value="Chromosome"/>
</dbReference>
<evidence type="ECO:0000313" key="1">
    <source>
        <dbReference type="EMBL" id="AIE84532.1"/>
    </source>
</evidence>
<dbReference type="KEGG" id="fgi:OP10G_1164"/>
<keyword evidence="2" id="KW-1185">Reference proteome</keyword>
<organism evidence="1 2">
    <name type="scientific">Fimbriimonas ginsengisoli Gsoil 348</name>
    <dbReference type="NCBI Taxonomy" id="661478"/>
    <lineage>
        <taxon>Bacteria</taxon>
        <taxon>Bacillati</taxon>
        <taxon>Armatimonadota</taxon>
        <taxon>Fimbriimonadia</taxon>
        <taxon>Fimbriimonadales</taxon>
        <taxon>Fimbriimonadaceae</taxon>
        <taxon>Fimbriimonas</taxon>
    </lineage>
</organism>
<reference evidence="1 2" key="1">
    <citation type="journal article" date="2014" name="PLoS ONE">
        <title>The first complete genome sequence of the class fimbriimonadia in the phylum armatimonadetes.</title>
        <authorList>
            <person name="Hu Z.Y."/>
            <person name="Wang Y.Z."/>
            <person name="Im W.T."/>
            <person name="Wang S.Y."/>
            <person name="Zhao G.P."/>
            <person name="Zheng H.J."/>
            <person name="Quan Z.X."/>
        </authorList>
    </citation>
    <scope>NUCLEOTIDE SEQUENCE [LARGE SCALE GENOMIC DNA]</scope>
    <source>
        <strain evidence="1">Gsoil 348</strain>
    </source>
</reference>
<proteinExistence type="predicted"/>
<sequence>MKVDLSELSAYPGGDLVAQGIEDLANGITSEPSLLVMVATERLRGLGLPVPVFTSNWPPYEHRLFLAIEARNPGGAHAEYNALLGRLTSFTQSYTSHK</sequence>
<evidence type="ECO:0000313" key="2">
    <source>
        <dbReference type="Proteomes" id="UP000027982"/>
    </source>
</evidence>
<dbReference type="RefSeq" id="WP_025226839.1">
    <property type="nucleotide sequence ID" value="NZ_CP007139.1"/>
</dbReference>
<name>A0A068NM92_FIMGI</name>
<protein>
    <submittedName>
        <fullName evidence="1">Uncharacterized protein</fullName>
    </submittedName>
</protein>